<sequence>MRAAVAADPQARSGRHGDGFAGDRLFFRAWPANWQKVIGALALNCSFGMAELEALDLAGLLFWNALIKETLDECTGPG</sequence>
<evidence type="ECO:0000313" key="2">
    <source>
        <dbReference type="EMBL" id="GHD60398.1"/>
    </source>
</evidence>
<evidence type="ECO:0000256" key="1">
    <source>
        <dbReference type="SAM" id="MobiDB-lite"/>
    </source>
</evidence>
<organism evidence="2 3">
    <name type="scientific">Jeongeupia chitinilytica</name>
    <dbReference type="NCBI Taxonomy" id="1041641"/>
    <lineage>
        <taxon>Bacteria</taxon>
        <taxon>Pseudomonadati</taxon>
        <taxon>Pseudomonadota</taxon>
        <taxon>Betaproteobacteria</taxon>
        <taxon>Neisseriales</taxon>
        <taxon>Chitinibacteraceae</taxon>
        <taxon>Jeongeupia</taxon>
    </lineage>
</organism>
<proteinExistence type="predicted"/>
<reference evidence="3" key="1">
    <citation type="journal article" date="2019" name="Int. J. Syst. Evol. Microbiol.">
        <title>The Global Catalogue of Microorganisms (GCM) 10K type strain sequencing project: providing services to taxonomists for standard genome sequencing and annotation.</title>
        <authorList>
            <consortium name="The Broad Institute Genomics Platform"/>
            <consortium name="The Broad Institute Genome Sequencing Center for Infectious Disease"/>
            <person name="Wu L."/>
            <person name="Ma J."/>
        </authorList>
    </citation>
    <scope>NUCLEOTIDE SEQUENCE [LARGE SCALE GENOMIC DNA]</scope>
    <source>
        <strain evidence="3">KCTC 23701</strain>
    </source>
</reference>
<dbReference type="Proteomes" id="UP000604737">
    <property type="component" value="Unassembled WGS sequence"/>
</dbReference>
<dbReference type="EMBL" id="BMYO01000003">
    <property type="protein sequence ID" value="GHD60398.1"/>
    <property type="molecule type" value="Genomic_DNA"/>
</dbReference>
<accession>A0ABQ3H0Y4</accession>
<evidence type="ECO:0000313" key="3">
    <source>
        <dbReference type="Proteomes" id="UP000604737"/>
    </source>
</evidence>
<name>A0ABQ3H0Y4_9NEIS</name>
<feature type="region of interest" description="Disordered" evidence="1">
    <location>
        <begin position="1"/>
        <end position="20"/>
    </location>
</feature>
<comment type="caution">
    <text evidence="2">The sequence shown here is derived from an EMBL/GenBank/DDBJ whole genome shotgun (WGS) entry which is preliminary data.</text>
</comment>
<protein>
    <submittedName>
        <fullName evidence="2">Uncharacterized protein</fullName>
    </submittedName>
</protein>
<gene>
    <name evidence="2" type="ORF">GCM10007350_13370</name>
</gene>
<keyword evidence="3" id="KW-1185">Reference proteome</keyword>